<evidence type="ECO:0000256" key="1">
    <source>
        <dbReference type="SAM" id="Coils"/>
    </source>
</evidence>
<dbReference type="PANTHER" id="PTHR46992">
    <property type="entry name" value="GYF DOMAIN-CONTAINING PROTEIN"/>
    <property type="match status" value="1"/>
</dbReference>
<gene>
    <name evidence="4" type="ORF">Sjap_016560</name>
</gene>
<feature type="compositionally biased region" description="Basic and acidic residues" evidence="2">
    <location>
        <begin position="440"/>
        <end position="455"/>
    </location>
</feature>
<reference evidence="4 5" key="1">
    <citation type="submission" date="2024-01" db="EMBL/GenBank/DDBJ databases">
        <title>Genome assemblies of Stephania.</title>
        <authorList>
            <person name="Yang L."/>
        </authorList>
    </citation>
    <scope>NUCLEOTIDE SEQUENCE [LARGE SCALE GENOMIC DNA]</scope>
    <source>
        <strain evidence="4">QJT</strain>
        <tissue evidence="4">Leaf</tissue>
    </source>
</reference>
<evidence type="ECO:0000313" key="5">
    <source>
        <dbReference type="Proteomes" id="UP001417504"/>
    </source>
</evidence>
<feature type="domain" description="GYF" evidence="3">
    <location>
        <begin position="523"/>
        <end position="574"/>
    </location>
</feature>
<feature type="compositionally biased region" description="Polar residues" evidence="2">
    <location>
        <begin position="1489"/>
        <end position="1499"/>
    </location>
</feature>
<evidence type="ECO:0000313" key="4">
    <source>
        <dbReference type="EMBL" id="KAK9117613.1"/>
    </source>
</evidence>
<feature type="compositionally biased region" description="Polar residues" evidence="2">
    <location>
        <begin position="429"/>
        <end position="439"/>
    </location>
</feature>
<keyword evidence="1" id="KW-0175">Coiled coil</keyword>
<feature type="compositionally biased region" description="Basic and acidic residues" evidence="2">
    <location>
        <begin position="22"/>
        <end position="36"/>
    </location>
</feature>
<feature type="region of interest" description="Disordered" evidence="2">
    <location>
        <begin position="429"/>
        <end position="457"/>
    </location>
</feature>
<dbReference type="EMBL" id="JBBNAE010000006">
    <property type="protein sequence ID" value="KAK9117613.1"/>
    <property type="molecule type" value="Genomic_DNA"/>
</dbReference>
<dbReference type="SMART" id="SM00444">
    <property type="entry name" value="GYF"/>
    <property type="match status" value="1"/>
</dbReference>
<name>A0AAP0IL98_9MAGN</name>
<dbReference type="Pfam" id="PF02213">
    <property type="entry name" value="GYF"/>
    <property type="match status" value="1"/>
</dbReference>
<feature type="coiled-coil region" evidence="1">
    <location>
        <begin position="881"/>
        <end position="908"/>
    </location>
</feature>
<feature type="compositionally biased region" description="Basic and acidic residues" evidence="2">
    <location>
        <begin position="156"/>
        <end position="205"/>
    </location>
</feature>
<feature type="region of interest" description="Disordered" evidence="2">
    <location>
        <begin position="1547"/>
        <end position="1592"/>
    </location>
</feature>
<dbReference type="CDD" id="cd00072">
    <property type="entry name" value="GYF"/>
    <property type="match status" value="1"/>
</dbReference>
<proteinExistence type="predicted"/>
<evidence type="ECO:0000259" key="3">
    <source>
        <dbReference type="PROSITE" id="PS50829"/>
    </source>
</evidence>
<accession>A0AAP0IL98</accession>
<dbReference type="Gene3D" id="3.30.1490.40">
    <property type="match status" value="1"/>
</dbReference>
<feature type="region of interest" description="Disordered" evidence="2">
    <location>
        <begin position="1489"/>
        <end position="1510"/>
    </location>
</feature>
<evidence type="ECO:0000256" key="2">
    <source>
        <dbReference type="SAM" id="MobiDB-lite"/>
    </source>
</evidence>
<keyword evidence="5" id="KW-1185">Reference proteome</keyword>
<dbReference type="InterPro" id="IPR035445">
    <property type="entry name" value="GYF-like_dom_sf"/>
</dbReference>
<sequence length="1609" mass="179050">MVERKVDLPDDLLAVKEVDEPWMAKDEAKGGNDESKGLLGFLDESKDQAISENSMPLSPQWLYAKPSDTKDIRGPNPSPHLNSSDAVHKENWRLDGSLEKKDWRRVATEAESNRRWREEERETSLLGRRDRRKEDRRAESGPNRETSEARTMSSSDRWHDVSNRNSGHETRRDSKWSARWGPEDKDKDSRIEKKLDEKEDAHNDKQPFVTANRASAERETDSRDKWRPRHRLEVHSGGSSVYRAAPGFGQGGGRGEGSSIGFAPGRGRSSVIGSAPAFRPSSTGPIGAAPTEKNELHGKSGISPGNFCYPRGKLLDIYRKQKHLPYFDAYPDGLEEVSSITQLNTVEPLAFVVPDEEEAAILQDIGKGKVTSSGVLYSSRDNMVKSSENLTDIDVKPAVKKAMLSAGAEESVESPLQIADTNLVESITSSGSQLNSSDVSDSRLGADENGTKKTNTDTSSVFITDEDFNLLLEDSISSEHYQEGANAGIVIRSIPPEEDSVGCENYPKGSSAGIVNRSIPPEELSLYYRDPQGEIQGPFLGADIISWFTQGFFGTDLPVCLSDAPEGTPFRELGEVMPLLHLKAHSASGSSSISNVEPYDGNIYLGSSVKSDQIWPLPESDGPSIQHIHSRASKFEDPSESNHSKVQNFQKLVAKDEEVMFSRRPPYVGEDVLEKTSNDPQNPLADLDGHKFLSNKLIDTSLPSHKDNLLHPFGLLWSELEDNHLSIQSSNMNSTIGNPDHTNSVVGRDASHVMHKHASSSMMADLPLVEDAWTDNYRRMAPSNPNMHQNFIDAHHLLRLEQEKSGYGLAELMAAKQLQKQQLEQHNIFSQQPSLKHNGSLLEQLSISSVPHNRNTIHHQHAIGQIGSELDHFLKVQLEQRRHFELRQQQLQQQLQQQQQQQHLHNQQIHLQQQQQSQVRHFLLEQMLQQQAHEAAFGQQRVDHLRADEVLLRQRLNELQQHSHAHSRNHDAAFEQLIHSKFGQNVQPEYHHDLAEVLARAQHAQMLPLEQEAFQQEQLMRRQLSLSREQMRMEEERRFGGIRPSESSQFIMASSGLQQALSAGINPLDFYHHQQQRPSCDEPINHMEQNLALERLQRLSEPSPLPFERSISLPGGGRGGNLDAINAFARAQGLDMQERHAHLHGSDRLAAFSPSGHSHRPQFQKQFGSHPDKIDGGWSESNGQLGNSWMENRMQQMHLESELHKRQLQAPISSGERNSWMLTGENGEDSKQALMDVFHPKHGVHSSQSVGVGDGVGFPSSDGRLDSSWLFPQGNPSDHTYNLFSDQQTGLANSLTEGLRISNTDNLMRNQIVSLSMEEHGISLENCEKLPQKSRVGDLIDDEHLFSSISENARVQTIHGDTNMTGMLSIDQELAEGKDGKKGKKRGPKFKVEANRTVSEVQESMGELVGDATDHGELPASGPVKQPSGADMGFYDYDMRMNNTFVGDLAEDRMSILSKGIDSSLSRRPPVSRAQSSVEILPELASSMSIKGKTQSSAMPSDAGRRNTGNQVLETVAGNKNEARFRRTSSCSDADVLEPSFIDMLKSSARKPPMPDTDSMSGASESSDAAGNKSGKKKGKKGRQIDPALLGFKVSSNRIMMGEIQRLDD</sequence>
<organism evidence="4 5">
    <name type="scientific">Stephania japonica</name>
    <dbReference type="NCBI Taxonomy" id="461633"/>
    <lineage>
        <taxon>Eukaryota</taxon>
        <taxon>Viridiplantae</taxon>
        <taxon>Streptophyta</taxon>
        <taxon>Embryophyta</taxon>
        <taxon>Tracheophyta</taxon>
        <taxon>Spermatophyta</taxon>
        <taxon>Magnoliopsida</taxon>
        <taxon>Ranunculales</taxon>
        <taxon>Menispermaceae</taxon>
        <taxon>Menispermoideae</taxon>
        <taxon>Cissampelideae</taxon>
        <taxon>Stephania</taxon>
    </lineage>
</organism>
<protein>
    <recommendedName>
        <fullName evidence="3">GYF domain-containing protein</fullName>
    </recommendedName>
</protein>
<dbReference type="PROSITE" id="PS50829">
    <property type="entry name" value="GYF"/>
    <property type="match status" value="1"/>
</dbReference>
<dbReference type="PANTHER" id="PTHR46992:SF1">
    <property type="entry name" value="GYF DOMAIN-CONTAINING PROTEIN"/>
    <property type="match status" value="1"/>
</dbReference>
<feature type="compositionally biased region" description="Basic and acidic residues" evidence="2">
    <location>
        <begin position="215"/>
        <end position="225"/>
    </location>
</feature>
<comment type="caution">
    <text evidence="4">The sequence shown here is derived from an EMBL/GenBank/DDBJ whole genome shotgun (WGS) entry which is preliminary data.</text>
</comment>
<feature type="region of interest" description="Disordered" evidence="2">
    <location>
        <begin position="22"/>
        <end position="225"/>
    </location>
</feature>
<feature type="compositionally biased region" description="Polar residues" evidence="2">
    <location>
        <begin position="1558"/>
        <end position="1569"/>
    </location>
</feature>
<feature type="compositionally biased region" description="Basic and acidic residues" evidence="2">
    <location>
        <begin position="86"/>
        <end position="123"/>
    </location>
</feature>
<dbReference type="Proteomes" id="UP001417504">
    <property type="component" value="Unassembled WGS sequence"/>
</dbReference>
<dbReference type="InterPro" id="IPR003169">
    <property type="entry name" value="GYF"/>
</dbReference>
<dbReference type="SUPFAM" id="SSF55277">
    <property type="entry name" value="GYF domain"/>
    <property type="match status" value="1"/>
</dbReference>
<feature type="region of interest" description="Disordered" evidence="2">
    <location>
        <begin position="1374"/>
        <end position="1398"/>
    </location>
</feature>